<keyword evidence="8 9" id="KW-0472">Membrane</keyword>
<keyword evidence="7 9" id="KW-1133">Transmembrane helix</keyword>
<keyword evidence="5 9" id="KW-0812">Transmembrane</keyword>
<feature type="transmembrane region" description="Helical" evidence="9">
    <location>
        <begin position="322"/>
        <end position="345"/>
    </location>
</feature>
<dbReference type="Gene3D" id="3.40.190.10">
    <property type="entry name" value="Periplasmic binding protein-like II"/>
    <property type="match status" value="2"/>
</dbReference>
<comment type="similarity">
    <text evidence="2">Belongs to the binding-protein-dependent transport system permease family. HisMQ subfamily.</text>
</comment>
<evidence type="ECO:0000259" key="10">
    <source>
        <dbReference type="PROSITE" id="PS50928"/>
    </source>
</evidence>
<dbReference type="InterPro" id="IPR001638">
    <property type="entry name" value="Solute-binding_3/MltF_N"/>
</dbReference>
<evidence type="ECO:0000256" key="9">
    <source>
        <dbReference type="RuleBase" id="RU363032"/>
    </source>
</evidence>
<gene>
    <name evidence="11" type="ORF">OZ415_08995</name>
</gene>
<evidence type="ECO:0000256" key="6">
    <source>
        <dbReference type="ARBA" id="ARBA00022970"/>
    </source>
</evidence>
<evidence type="ECO:0000313" key="11">
    <source>
        <dbReference type="EMBL" id="WAT24361.1"/>
    </source>
</evidence>
<evidence type="ECO:0000256" key="4">
    <source>
        <dbReference type="ARBA" id="ARBA00022475"/>
    </source>
</evidence>
<dbReference type="SMART" id="SM00062">
    <property type="entry name" value="PBPb"/>
    <property type="match status" value="1"/>
</dbReference>
<keyword evidence="6" id="KW-0029">Amino-acid transport</keyword>
<dbReference type="SUPFAM" id="SSF53850">
    <property type="entry name" value="Periplasmic binding protein-like II"/>
    <property type="match status" value="1"/>
</dbReference>
<feature type="domain" description="ABC transmembrane type-1" evidence="10">
    <location>
        <begin position="318"/>
        <end position="497"/>
    </location>
</feature>
<dbReference type="GO" id="GO:0022857">
    <property type="term" value="F:transmembrane transporter activity"/>
    <property type="evidence" value="ECO:0007669"/>
    <property type="project" value="InterPro"/>
</dbReference>
<dbReference type="InterPro" id="IPR010065">
    <property type="entry name" value="AA_ABC_transptr_permease_3TM"/>
</dbReference>
<dbReference type="Pfam" id="PF00497">
    <property type="entry name" value="SBP_bac_3"/>
    <property type="match status" value="1"/>
</dbReference>
<protein>
    <submittedName>
        <fullName evidence="11">ABC transporter substrate-binding protein/permease</fullName>
    </submittedName>
</protein>
<feature type="transmembrane region" description="Helical" evidence="9">
    <location>
        <begin position="479"/>
        <end position="502"/>
    </location>
</feature>
<dbReference type="GO" id="GO:0006865">
    <property type="term" value="P:amino acid transport"/>
    <property type="evidence" value="ECO:0007669"/>
    <property type="project" value="UniProtKB-KW"/>
</dbReference>
<evidence type="ECO:0000256" key="5">
    <source>
        <dbReference type="ARBA" id="ARBA00022692"/>
    </source>
</evidence>
<organism evidence="11 12">
    <name type="scientific">Aerococcus urinaeequi</name>
    <dbReference type="NCBI Taxonomy" id="51665"/>
    <lineage>
        <taxon>Bacteria</taxon>
        <taxon>Bacillati</taxon>
        <taxon>Bacillota</taxon>
        <taxon>Bacilli</taxon>
        <taxon>Lactobacillales</taxon>
        <taxon>Aerococcaceae</taxon>
        <taxon>Aerococcus</taxon>
    </lineage>
</organism>
<feature type="transmembrane region" description="Helical" evidence="9">
    <location>
        <begin position="366"/>
        <end position="386"/>
    </location>
</feature>
<dbReference type="InterPro" id="IPR043429">
    <property type="entry name" value="ArtM/GltK/GlnP/TcyL/YhdX-like"/>
</dbReference>
<dbReference type="CDD" id="cd06261">
    <property type="entry name" value="TM_PBP2"/>
    <property type="match status" value="1"/>
</dbReference>
<dbReference type="Pfam" id="PF00528">
    <property type="entry name" value="BPD_transp_1"/>
    <property type="match status" value="1"/>
</dbReference>
<dbReference type="SUPFAM" id="SSF161098">
    <property type="entry name" value="MetI-like"/>
    <property type="match status" value="1"/>
</dbReference>
<evidence type="ECO:0000256" key="1">
    <source>
        <dbReference type="ARBA" id="ARBA00004651"/>
    </source>
</evidence>
<dbReference type="PROSITE" id="PS50928">
    <property type="entry name" value="ABC_TM1"/>
    <property type="match status" value="1"/>
</dbReference>
<accession>A0AA47G8R4</accession>
<evidence type="ECO:0000256" key="2">
    <source>
        <dbReference type="ARBA" id="ARBA00010072"/>
    </source>
</evidence>
<proteinExistence type="inferred from homology"/>
<dbReference type="GO" id="GO:0043190">
    <property type="term" value="C:ATP-binding cassette (ABC) transporter complex"/>
    <property type="evidence" value="ECO:0007669"/>
    <property type="project" value="InterPro"/>
</dbReference>
<dbReference type="AlphaFoldDB" id="A0AA47G8R4"/>
<comment type="subcellular location">
    <subcellularLocation>
        <location evidence="1 9">Cell membrane</location>
        <topology evidence="1 9">Multi-pass membrane protein</topology>
    </subcellularLocation>
</comment>
<keyword evidence="4" id="KW-1003">Cell membrane</keyword>
<dbReference type="NCBIfam" id="TIGR01726">
    <property type="entry name" value="HEQRo_perm_3TM"/>
    <property type="match status" value="1"/>
</dbReference>
<dbReference type="RefSeq" id="WP_269104862.1">
    <property type="nucleotide sequence ID" value="NZ_CP114063.1"/>
</dbReference>
<dbReference type="PANTHER" id="PTHR30614:SF20">
    <property type="entry name" value="GLUTAMINE TRANSPORT SYSTEM PERMEASE PROTEIN GLNP"/>
    <property type="match status" value="1"/>
</dbReference>
<evidence type="ECO:0000256" key="3">
    <source>
        <dbReference type="ARBA" id="ARBA00022448"/>
    </source>
</evidence>
<dbReference type="InterPro" id="IPR000515">
    <property type="entry name" value="MetI-like"/>
</dbReference>
<name>A0AA47G8R4_9LACT</name>
<keyword evidence="3 9" id="KW-0813">Transport</keyword>
<dbReference type="Proteomes" id="UP001164714">
    <property type="component" value="Chromosome"/>
</dbReference>
<sequence length="517" mass="56446">MKKMFSQVKKKNQVGWQLKGFNLMVILAILISLVVPAKSVSASSWTGPETAAEVEGEDTLLTEIQERGVLRMGTASGYSPYEFTVLQEGKNVVVGIDVFLGQHIADQLGVELEVVDMEFGSLIASLETGGIDMIIAGMGATEERDQSIDFSNAYELSGQSIVIREGEEDEIVDYTSFENGEHTISVSEATLQEGYVRDHFENPDLLIMRKSADAIAALISGQADGVLLDDAVAGANAAENEGLVVIDSKLDGLVEDQGKSIGIPENQPSFQSAINGILEDVNEQGLIETWTEASFDIIAGENAGTGWTIYWPYFWNGIKTTLIIAAVSIFFGMILGIFLALMRLTNNPFLKFIATAYIEFVRGTPLMIQVLFMFLGVGSIFGWSTMTAGLVSVSMNSGAYIAEIIRGGIQSVDKGQAEAARSLGLGYWQTMRKVIFPQSLRSIWPSLGNEFITLIKESSIVSTIGVAELTFQTRAVTSITYQAVVPLFISMIIYFIMTYALSQVLNVYERKMNQKYA</sequence>
<dbReference type="Gene3D" id="1.10.3720.10">
    <property type="entry name" value="MetI-like"/>
    <property type="match status" value="1"/>
</dbReference>
<evidence type="ECO:0000256" key="8">
    <source>
        <dbReference type="ARBA" id="ARBA00023136"/>
    </source>
</evidence>
<reference evidence="11" key="1">
    <citation type="submission" date="2022-12" db="EMBL/GenBank/DDBJ databases">
        <title>Whole genome sequence analysis of a duck derived balloon bacteium Aerococcus urinaeequi henan2020.</title>
        <authorList>
            <person name="Zhang H."/>
            <person name="Qiao H.X."/>
            <person name="Bian C.Z."/>
            <person name="Shu J.C."/>
        </authorList>
    </citation>
    <scope>NUCLEOTIDE SEQUENCE</scope>
    <source>
        <strain evidence="11">2020-HN-1</strain>
    </source>
</reference>
<dbReference type="EMBL" id="CP114063">
    <property type="protein sequence ID" value="WAT24361.1"/>
    <property type="molecule type" value="Genomic_DNA"/>
</dbReference>
<evidence type="ECO:0000313" key="12">
    <source>
        <dbReference type="Proteomes" id="UP001164714"/>
    </source>
</evidence>
<dbReference type="FunFam" id="1.10.3720.10:FF:000033">
    <property type="entry name" value="Polar amino acid ABC transporter permease"/>
    <property type="match status" value="1"/>
</dbReference>
<dbReference type="InterPro" id="IPR035906">
    <property type="entry name" value="MetI-like_sf"/>
</dbReference>
<dbReference type="PANTHER" id="PTHR30614">
    <property type="entry name" value="MEMBRANE COMPONENT OF AMINO ACID ABC TRANSPORTER"/>
    <property type="match status" value="1"/>
</dbReference>
<evidence type="ECO:0000256" key="7">
    <source>
        <dbReference type="ARBA" id="ARBA00022989"/>
    </source>
</evidence>